<evidence type="ECO:0000259" key="1">
    <source>
        <dbReference type="Pfam" id="PF12728"/>
    </source>
</evidence>
<dbReference type="OrthoDB" id="122388at2"/>
<evidence type="ECO:0000313" key="3">
    <source>
        <dbReference type="Proteomes" id="UP000315215"/>
    </source>
</evidence>
<accession>A0A516KDI0</accession>
<dbReference type="RefSeq" id="WP_143892116.1">
    <property type="nucleotide sequence ID" value="NZ_CP041666.1"/>
</dbReference>
<keyword evidence="3" id="KW-1185">Reference proteome</keyword>
<dbReference type="EMBL" id="CP041666">
    <property type="protein sequence ID" value="QDP39366.1"/>
    <property type="molecule type" value="Genomic_DNA"/>
</dbReference>
<dbReference type="Pfam" id="PF12728">
    <property type="entry name" value="HTH_17"/>
    <property type="match status" value="1"/>
</dbReference>
<organism evidence="2 3">
    <name type="scientific">Radiobacillus deserti</name>
    <dbReference type="NCBI Taxonomy" id="2594883"/>
    <lineage>
        <taxon>Bacteria</taxon>
        <taxon>Bacillati</taxon>
        <taxon>Bacillota</taxon>
        <taxon>Bacilli</taxon>
        <taxon>Bacillales</taxon>
        <taxon>Bacillaceae</taxon>
        <taxon>Radiobacillus</taxon>
    </lineage>
</organism>
<dbReference type="KEGG" id="aqt:FN924_03670"/>
<feature type="domain" description="Helix-turn-helix" evidence="1">
    <location>
        <begin position="11"/>
        <end position="58"/>
    </location>
</feature>
<dbReference type="Proteomes" id="UP000315215">
    <property type="component" value="Chromosome"/>
</dbReference>
<sequence length="63" mass="7436">MYHFLTDYPDLLEVSHIQQILRIGRRQAYELIRSAPFPIVRDGKRIIIAKEVLINWLTGTVEK</sequence>
<proteinExistence type="predicted"/>
<gene>
    <name evidence="2" type="ORF">FN924_03670</name>
</gene>
<reference evidence="2 3" key="1">
    <citation type="submission" date="2019-07" db="EMBL/GenBank/DDBJ databases">
        <authorList>
            <person name="Li J."/>
        </authorList>
    </citation>
    <scope>NUCLEOTIDE SEQUENCE [LARGE SCALE GENOMIC DNA]</scope>
    <source>
        <strain evidence="2 3">TKL69</strain>
    </source>
</reference>
<dbReference type="InterPro" id="IPR041657">
    <property type="entry name" value="HTH_17"/>
</dbReference>
<name>A0A516KDI0_9BACI</name>
<evidence type="ECO:0000313" key="2">
    <source>
        <dbReference type="EMBL" id="QDP39366.1"/>
    </source>
</evidence>
<dbReference type="AlphaFoldDB" id="A0A516KDI0"/>
<protein>
    <submittedName>
        <fullName evidence="2">Helix-turn-helix domain-containing protein</fullName>
    </submittedName>
</protein>